<evidence type="ECO:0000256" key="3">
    <source>
        <dbReference type="ARBA" id="ARBA00023052"/>
    </source>
</evidence>
<dbReference type="EC" id="2.3.3.15" evidence="9"/>
<accession>A0ABN8UQ87</accession>
<feature type="region of interest" description="Disordered" evidence="5">
    <location>
        <begin position="13"/>
        <end position="36"/>
    </location>
</feature>
<evidence type="ECO:0000256" key="2">
    <source>
        <dbReference type="ARBA" id="ARBA00007812"/>
    </source>
</evidence>
<evidence type="ECO:0000259" key="8">
    <source>
        <dbReference type="Pfam" id="PF02776"/>
    </source>
</evidence>
<keyword evidence="3 4" id="KW-0786">Thiamine pyrophosphate</keyword>
<organism evidence="9 10">
    <name type="scientific">Pseudoalteromonas holothuriae</name>
    <dbReference type="NCBI Taxonomy" id="2963714"/>
    <lineage>
        <taxon>Bacteria</taxon>
        <taxon>Pseudomonadati</taxon>
        <taxon>Pseudomonadota</taxon>
        <taxon>Gammaproteobacteria</taxon>
        <taxon>Alteromonadales</taxon>
        <taxon>Pseudoalteromonadaceae</taxon>
        <taxon>Pseudoalteromonas</taxon>
    </lineage>
</organism>
<dbReference type="InterPro" id="IPR029035">
    <property type="entry name" value="DHS-like_NAD/FAD-binding_dom"/>
</dbReference>
<sequence>MKNLDNAKAILDSVQPKVDSHGNQTSDQHNNSSVPAESSLLLRRPNWDFSKDQGLSAPQVFAKLCKEENLAAMFCAPGNYDITHAMAEEGIPSYGGRTEGGMCSAADGFYRASGEVAACSGTEGPGLANMMMGIAAGWGARTPMLILASNCTTTHEDRDFEIQNLPQQSMTEGLRKYGKRIIVPERIYEYGAHAFRHLKTGIPGPVHLDFTEEVCQAKFKDPSELTDFWSKHLYRSQSVAAPHSQDIDSVVHLIENAKRPMIVAGHGVFHRNACDALKQTAEKNDIAVAISGPNRGHFPDEHPLAMSLSPDTVGKADLVIFIGQYCMPSPREYTTSDSAKTIRVHTSGEDLGRNWPVDLGVVGDERLFLEMLADALPQRKRSDWVDEIKSGRDRYEQELERDYEIGLGYSRENAVHPAVIGKELYEFFFNGDIDPRQTVMGSGGFTHQRYIPPRFRAYRPGQTITTLYQMGALGTAIPMMIGATAAIKQGVGYQKEFKGAPTVVQCGDSELGYSLLELETAVMYKLPLIVIVYNNNSWGTWFDANSSEAMQLHLMRENTRYDIMAEQMGVHGEYVNKPEKMASALRRCYEIAARESRPCLINVQAIREFSCSKLYPPGYTRVPEPGIASYQH</sequence>
<dbReference type="Pfam" id="PF00205">
    <property type="entry name" value="TPP_enzyme_M"/>
    <property type="match status" value="1"/>
</dbReference>
<dbReference type="Gene3D" id="3.40.50.970">
    <property type="match status" value="2"/>
</dbReference>
<dbReference type="InterPro" id="IPR029061">
    <property type="entry name" value="THDP-binding"/>
</dbReference>
<dbReference type="EMBL" id="CAMAPD010000008">
    <property type="protein sequence ID" value="CAH9059411.1"/>
    <property type="molecule type" value="Genomic_DNA"/>
</dbReference>
<evidence type="ECO:0000259" key="6">
    <source>
        <dbReference type="Pfam" id="PF00205"/>
    </source>
</evidence>
<evidence type="ECO:0000256" key="5">
    <source>
        <dbReference type="SAM" id="MobiDB-lite"/>
    </source>
</evidence>
<evidence type="ECO:0000313" key="10">
    <source>
        <dbReference type="Proteomes" id="UP001152485"/>
    </source>
</evidence>
<dbReference type="Pfam" id="PF02776">
    <property type="entry name" value="TPP_enzyme_N"/>
    <property type="match status" value="1"/>
</dbReference>
<evidence type="ECO:0000259" key="7">
    <source>
        <dbReference type="Pfam" id="PF02775"/>
    </source>
</evidence>
<dbReference type="Pfam" id="PF02775">
    <property type="entry name" value="TPP_enzyme_C"/>
    <property type="match status" value="1"/>
</dbReference>
<comment type="similarity">
    <text evidence="2 4">Belongs to the TPP enzyme family.</text>
</comment>
<feature type="domain" description="Thiamine pyrophosphate enzyme TPP-binding" evidence="7">
    <location>
        <begin position="449"/>
        <end position="603"/>
    </location>
</feature>
<proteinExistence type="inferred from homology"/>
<keyword evidence="9" id="KW-0012">Acyltransferase</keyword>
<dbReference type="Proteomes" id="UP001152485">
    <property type="component" value="Unassembled WGS sequence"/>
</dbReference>
<reference evidence="9 10" key="1">
    <citation type="submission" date="2022-07" db="EMBL/GenBank/DDBJ databases">
        <authorList>
            <person name="Criscuolo A."/>
        </authorList>
    </citation>
    <scope>NUCLEOTIDE SEQUENCE [LARGE SCALE GENOMIC DNA]</scope>
    <source>
        <strain evidence="10">CIP 111951</strain>
    </source>
</reference>
<dbReference type="SUPFAM" id="SSF52518">
    <property type="entry name" value="Thiamin diphosphate-binding fold (THDP-binding)"/>
    <property type="match status" value="2"/>
</dbReference>
<comment type="caution">
    <text evidence="9">The sequence shown here is derived from an EMBL/GenBank/DDBJ whole genome shotgun (WGS) entry which is preliminary data.</text>
</comment>
<comment type="cofactor">
    <cofactor evidence="1">
        <name>thiamine diphosphate</name>
        <dbReference type="ChEBI" id="CHEBI:58937"/>
    </cofactor>
</comment>
<name>A0ABN8UQ87_9GAMM</name>
<evidence type="ECO:0000256" key="1">
    <source>
        <dbReference type="ARBA" id="ARBA00001964"/>
    </source>
</evidence>
<dbReference type="PANTHER" id="PTHR18968:SF166">
    <property type="entry name" value="2-HYDROXYACYL-COA LYASE 2"/>
    <property type="match status" value="1"/>
</dbReference>
<evidence type="ECO:0000313" key="9">
    <source>
        <dbReference type="EMBL" id="CAH9059411.1"/>
    </source>
</evidence>
<feature type="compositionally biased region" description="Polar residues" evidence="5">
    <location>
        <begin position="21"/>
        <end position="36"/>
    </location>
</feature>
<dbReference type="InterPro" id="IPR011766">
    <property type="entry name" value="TPP_enzyme_TPP-bd"/>
</dbReference>
<feature type="domain" description="Thiamine pyrophosphate enzyme central" evidence="6">
    <location>
        <begin position="247"/>
        <end position="372"/>
    </location>
</feature>
<dbReference type="PANTHER" id="PTHR18968">
    <property type="entry name" value="THIAMINE PYROPHOSPHATE ENZYMES"/>
    <property type="match status" value="1"/>
</dbReference>
<dbReference type="GO" id="GO:0050487">
    <property type="term" value="F:sulfoacetaldehyde acetyltransferase activity"/>
    <property type="evidence" value="ECO:0007669"/>
    <property type="project" value="UniProtKB-EC"/>
</dbReference>
<dbReference type="InterPro" id="IPR012001">
    <property type="entry name" value="Thiamin_PyroP_enz_TPP-bd_dom"/>
</dbReference>
<dbReference type="CDD" id="cd07035">
    <property type="entry name" value="TPP_PYR_POX_like"/>
    <property type="match status" value="1"/>
</dbReference>
<dbReference type="InterPro" id="IPR045229">
    <property type="entry name" value="TPP_enz"/>
</dbReference>
<dbReference type="Gene3D" id="3.40.50.1220">
    <property type="entry name" value="TPP-binding domain"/>
    <property type="match status" value="1"/>
</dbReference>
<protein>
    <submittedName>
        <fullName evidence="9">Sulfoacetaldehyde acetyltransferase</fullName>
        <ecNumber evidence="9">2.3.3.15</ecNumber>
    </submittedName>
</protein>
<evidence type="ECO:0000256" key="4">
    <source>
        <dbReference type="RuleBase" id="RU362132"/>
    </source>
</evidence>
<feature type="domain" description="Thiamine pyrophosphate enzyme N-terminal TPP-binding" evidence="8">
    <location>
        <begin position="59"/>
        <end position="166"/>
    </location>
</feature>
<dbReference type="RefSeq" id="WP_261593226.1">
    <property type="nucleotide sequence ID" value="NZ_CAMAPD010000008.1"/>
</dbReference>
<dbReference type="InterPro" id="IPR012000">
    <property type="entry name" value="Thiamin_PyroP_enz_cen_dom"/>
</dbReference>
<keyword evidence="9" id="KW-0808">Transferase</keyword>
<dbReference type="SUPFAM" id="SSF52467">
    <property type="entry name" value="DHS-like NAD/FAD-binding domain"/>
    <property type="match status" value="1"/>
</dbReference>
<gene>
    <name evidence="9" type="primary">xsc</name>
    <name evidence="9" type="ORF">PSECIP111951_02068</name>
</gene>